<dbReference type="Gene3D" id="2.170.130.10">
    <property type="entry name" value="TonB-dependent receptor, plug domain"/>
    <property type="match status" value="1"/>
</dbReference>
<dbReference type="InterPro" id="IPR000531">
    <property type="entry name" value="Beta-barrel_TonB"/>
</dbReference>
<comment type="caution">
    <text evidence="14">The sequence shown here is derived from an EMBL/GenBank/DDBJ whole genome shotgun (WGS) entry which is preliminary data.</text>
</comment>
<comment type="similarity">
    <text evidence="8 9">Belongs to the TonB-dependent receptor family.</text>
</comment>
<dbReference type="InterPro" id="IPR036942">
    <property type="entry name" value="Beta-barrel_TonB_sf"/>
</dbReference>
<evidence type="ECO:0000313" key="15">
    <source>
        <dbReference type="Proteomes" id="UP001253545"/>
    </source>
</evidence>
<evidence type="ECO:0000256" key="8">
    <source>
        <dbReference type="PROSITE-ProRule" id="PRU01360"/>
    </source>
</evidence>
<evidence type="ECO:0000259" key="12">
    <source>
        <dbReference type="Pfam" id="PF00593"/>
    </source>
</evidence>
<feature type="region of interest" description="Disordered" evidence="10">
    <location>
        <begin position="283"/>
        <end position="313"/>
    </location>
</feature>
<organism evidence="14 15">
    <name type="scientific">Glaciecola petra</name>
    <dbReference type="NCBI Taxonomy" id="3075602"/>
    <lineage>
        <taxon>Bacteria</taxon>
        <taxon>Pseudomonadati</taxon>
        <taxon>Pseudomonadota</taxon>
        <taxon>Gammaproteobacteria</taxon>
        <taxon>Alteromonadales</taxon>
        <taxon>Alteromonadaceae</taxon>
        <taxon>Glaciecola</taxon>
    </lineage>
</organism>
<dbReference type="InterPro" id="IPR008969">
    <property type="entry name" value="CarboxyPept-like_regulatory"/>
</dbReference>
<dbReference type="Gene3D" id="2.40.170.20">
    <property type="entry name" value="TonB-dependent receptor, beta-barrel domain"/>
    <property type="match status" value="1"/>
</dbReference>
<feature type="region of interest" description="Disordered" evidence="10">
    <location>
        <begin position="352"/>
        <end position="379"/>
    </location>
</feature>
<dbReference type="InterPro" id="IPR039426">
    <property type="entry name" value="TonB-dep_rcpt-like"/>
</dbReference>
<evidence type="ECO:0000256" key="6">
    <source>
        <dbReference type="ARBA" id="ARBA00023136"/>
    </source>
</evidence>
<dbReference type="Proteomes" id="UP001253545">
    <property type="component" value="Unassembled WGS sequence"/>
</dbReference>
<feature type="compositionally biased region" description="Acidic residues" evidence="10">
    <location>
        <begin position="363"/>
        <end position="379"/>
    </location>
</feature>
<dbReference type="InterPro" id="IPR037066">
    <property type="entry name" value="Plug_dom_sf"/>
</dbReference>
<feature type="domain" description="TonB-dependent receptor-like beta-barrel" evidence="12">
    <location>
        <begin position="386"/>
        <end position="829"/>
    </location>
</feature>
<evidence type="ECO:0000256" key="7">
    <source>
        <dbReference type="ARBA" id="ARBA00023237"/>
    </source>
</evidence>
<accession>A0ABU2ZSM4</accession>
<gene>
    <name evidence="14" type="ORF">RM552_11215</name>
</gene>
<keyword evidence="3 8" id="KW-1134">Transmembrane beta strand</keyword>
<keyword evidence="2 8" id="KW-0813">Transport</keyword>
<keyword evidence="15" id="KW-1185">Reference proteome</keyword>
<keyword evidence="5 9" id="KW-0798">TonB box</keyword>
<evidence type="ECO:0000256" key="9">
    <source>
        <dbReference type="RuleBase" id="RU003357"/>
    </source>
</evidence>
<feature type="chain" id="PRO_5045764065" evidence="11">
    <location>
        <begin position="21"/>
        <end position="860"/>
    </location>
</feature>
<feature type="region of interest" description="Disordered" evidence="10">
    <location>
        <begin position="526"/>
        <end position="551"/>
    </location>
</feature>
<keyword evidence="4 8" id="KW-0812">Transmembrane</keyword>
<feature type="signal peptide" evidence="11">
    <location>
        <begin position="1"/>
        <end position="20"/>
    </location>
</feature>
<evidence type="ECO:0000256" key="3">
    <source>
        <dbReference type="ARBA" id="ARBA00022452"/>
    </source>
</evidence>
<keyword evidence="6 8" id="KW-0472">Membrane</keyword>
<feature type="compositionally biased region" description="Basic and acidic residues" evidence="10">
    <location>
        <begin position="534"/>
        <end position="551"/>
    </location>
</feature>
<evidence type="ECO:0000256" key="5">
    <source>
        <dbReference type="ARBA" id="ARBA00023077"/>
    </source>
</evidence>
<feature type="domain" description="TonB-dependent receptor plug" evidence="13">
    <location>
        <begin position="121"/>
        <end position="225"/>
    </location>
</feature>
<feature type="region of interest" description="Disordered" evidence="10">
    <location>
        <begin position="682"/>
        <end position="708"/>
    </location>
</feature>
<name>A0ABU2ZSM4_9ALTE</name>
<dbReference type="PANTHER" id="PTHR30069">
    <property type="entry name" value="TONB-DEPENDENT OUTER MEMBRANE RECEPTOR"/>
    <property type="match status" value="1"/>
</dbReference>
<feature type="region of interest" description="Disordered" evidence="10">
    <location>
        <begin position="237"/>
        <end position="257"/>
    </location>
</feature>
<dbReference type="EMBL" id="JAVRHX010000003">
    <property type="protein sequence ID" value="MDT0595416.1"/>
    <property type="molecule type" value="Genomic_DNA"/>
</dbReference>
<keyword evidence="14" id="KW-0675">Receptor</keyword>
<dbReference type="SUPFAM" id="SSF49464">
    <property type="entry name" value="Carboxypeptidase regulatory domain-like"/>
    <property type="match status" value="1"/>
</dbReference>
<proteinExistence type="inferred from homology"/>
<reference evidence="14 15" key="1">
    <citation type="submission" date="2023-09" db="EMBL/GenBank/DDBJ databases">
        <authorList>
            <person name="Rey-Velasco X."/>
        </authorList>
    </citation>
    <scope>NUCLEOTIDE SEQUENCE [LARGE SCALE GENOMIC DNA]</scope>
    <source>
        <strain evidence="14 15">P117</strain>
    </source>
</reference>
<dbReference type="Pfam" id="PF13620">
    <property type="entry name" value="CarboxypepD_reg"/>
    <property type="match status" value="1"/>
</dbReference>
<dbReference type="InterPro" id="IPR012910">
    <property type="entry name" value="Plug_dom"/>
</dbReference>
<keyword evidence="11" id="KW-0732">Signal</keyword>
<dbReference type="PROSITE" id="PS52016">
    <property type="entry name" value="TONB_DEPENDENT_REC_3"/>
    <property type="match status" value="1"/>
</dbReference>
<sequence>MKLSNLALCISIACASSATFDVDANTIKGKVTDENGKLLTTGSVQIMGTNKRSQINSKGEFEFLDVKPGSVELHVSSSNHIHSSEQVDVVEDGLVNLNISVDSSSIEVFDVTASAFHASNIESAAPVSILAGEKLRQQQASTLGETLKNQVGVHSSFYGGVVSSPIIRGLDGPRVLITQNGMDGGDASRIGPDHLVTNETSSAEQIEVLRGPATLFYGSGAIGGVVNVVDTRIPDNTDQEGEFSVSHNTNNSEDGFNGRFKTGTDNIALQVQAFYRDADDYQIPGFAESPDAHSDEGHDDEHEDEHDDEHEEGSFGVVENTAARTQGAAVGASYLFDAGHIGFSMEHMSSLYGIPGHGHGEEHEEEHDEEHDDEHEGEEEEIVMADLRQNRYQLAGAFQLNTAAISAINFGLSYTDYEHTELENNEPGTNFSSESFETRMEILHQPIAGWRGGVSLHTKMTDFAAVGEEAFTPPSDTKSFGLGIIEEKHFGDVLVQLGARIERVQIDVPRIFEPEIEFLLDEHHDDDHEDEHDDEHGDEHDDDHGEHSGEHFEDAVGFDFTPVSLSAGLVWDIAKGYNLAASFVHAKRAPSSAELFSFGPHIGTQTYEIGSLYHIEQVAMSEEAPIVEFEPNRPELETSNNLDISWRKFGGDFGAVINVFYNQVDNYYYLADTGLYAEFSHEHEDEHDDDHDEIHEDEHDEHEDEHGEEGLPVFAYVAADTDLYGAEVQFTWQAMEGLTFTAQGDYIRAKVSNGNENLPRIPPIKAIIGADYKTHNFTVSGQITRMFEQDRVAAFETTTDAYTLVDINASYFTKVKGIETELFLKGRNLSDEEARVHTSFLKNLAPLPGRAVEIGVRMSF</sequence>
<feature type="compositionally biased region" description="Basic and acidic residues" evidence="10">
    <location>
        <begin position="290"/>
        <end position="300"/>
    </location>
</feature>
<feature type="compositionally biased region" description="Acidic residues" evidence="10">
    <location>
        <begin position="301"/>
        <end position="311"/>
    </location>
</feature>
<keyword evidence="7 8" id="KW-0998">Cell outer membrane</keyword>
<comment type="subcellular location">
    <subcellularLocation>
        <location evidence="1 8">Cell outer membrane</location>
        <topology evidence="1 8">Multi-pass membrane protein</topology>
    </subcellularLocation>
</comment>
<dbReference type="Pfam" id="PF07715">
    <property type="entry name" value="Plug"/>
    <property type="match status" value="1"/>
</dbReference>
<feature type="compositionally biased region" description="Polar residues" evidence="10">
    <location>
        <begin position="245"/>
        <end position="254"/>
    </location>
</feature>
<dbReference type="PANTHER" id="PTHR30069:SF40">
    <property type="entry name" value="TONB-DEPENDENT RECEPTOR NMB0964-RELATED"/>
    <property type="match status" value="1"/>
</dbReference>
<protein>
    <submittedName>
        <fullName evidence="14">TonB-dependent receptor</fullName>
    </submittedName>
</protein>
<evidence type="ECO:0000256" key="1">
    <source>
        <dbReference type="ARBA" id="ARBA00004571"/>
    </source>
</evidence>
<dbReference type="Pfam" id="PF00593">
    <property type="entry name" value="TonB_dep_Rec_b-barrel"/>
    <property type="match status" value="1"/>
</dbReference>
<evidence type="ECO:0000259" key="13">
    <source>
        <dbReference type="Pfam" id="PF07715"/>
    </source>
</evidence>
<evidence type="ECO:0000256" key="2">
    <source>
        <dbReference type="ARBA" id="ARBA00022448"/>
    </source>
</evidence>
<evidence type="ECO:0000256" key="4">
    <source>
        <dbReference type="ARBA" id="ARBA00022692"/>
    </source>
</evidence>
<evidence type="ECO:0000256" key="10">
    <source>
        <dbReference type="SAM" id="MobiDB-lite"/>
    </source>
</evidence>
<dbReference type="SUPFAM" id="SSF56935">
    <property type="entry name" value="Porins"/>
    <property type="match status" value="1"/>
</dbReference>
<evidence type="ECO:0000313" key="14">
    <source>
        <dbReference type="EMBL" id="MDT0595416.1"/>
    </source>
</evidence>
<evidence type="ECO:0000256" key="11">
    <source>
        <dbReference type="SAM" id="SignalP"/>
    </source>
</evidence>
<dbReference type="RefSeq" id="WP_311368932.1">
    <property type="nucleotide sequence ID" value="NZ_JAVRHX010000003.1"/>
</dbReference>
<dbReference type="Gene3D" id="2.60.40.1120">
    <property type="entry name" value="Carboxypeptidase-like, regulatory domain"/>
    <property type="match status" value="1"/>
</dbReference>